<gene>
    <name evidence="1" type="ORF">B0T25DRAFT_151612</name>
</gene>
<evidence type="ECO:0000313" key="1">
    <source>
        <dbReference type="EMBL" id="KAK3357250.1"/>
    </source>
</evidence>
<dbReference type="EMBL" id="JAUIQD010000003">
    <property type="protein sequence ID" value="KAK3357250.1"/>
    <property type="molecule type" value="Genomic_DNA"/>
</dbReference>
<reference evidence="1" key="2">
    <citation type="submission" date="2023-06" db="EMBL/GenBank/DDBJ databases">
        <authorList>
            <consortium name="Lawrence Berkeley National Laboratory"/>
            <person name="Haridas S."/>
            <person name="Hensen N."/>
            <person name="Bonometti L."/>
            <person name="Westerberg I."/>
            <person name="Brannstrom I.O."/>
            <person name="Guillou S."/>
            <person name="Cros-Aarteil S."/>
            <person name="Calhoun S."/>
            <person name="Kuo A."/>
            <person name="Mondo S."/>
            <person name="Pangilinan J."/>
            <person name="Riley R."/>
            <person name="Labutti K."/>
            <person name="Andreopoulos B."/>
            <person name="Lipzen A."/>
            <person name="Chen C."/>
            <person name="Yanf M."/>
            <person name="Daum C."/>
            <person name="Ng V."/>
            <person name="Clum A."/>
            <person name="Steindorff A."/>
            <person name="Ohm R."/>
            <person name="Martin F."/>
            <person name="Silar P."/>
            <person name="Natvig D."/>
            <person name="Lalanne C."/>
            <person name="Gautier V."/>
            <person name="Ament-Velasquez S.L."/>
            <person name="Kruys A."/>
            <person name="Hutchinson M.I."/>
            <person name="Powell A.J."/>
            <person name="Barry K."/>
            <person name="Miller A.N."/>
            <person name="Grigoriev I.V."/>
            <person name="Debuchy R."/>
            <person name="Gladieux P."/>
            <person name="Thoren M.H."/>
            <person name="Johannesson H."/>
        </authorList>
    </citation>
    <scope>NUCLEOTIDE SEQUENCE</scope>
    <source>
        <strain evidence="1">CBS 955.72</strain>
    </source>
</reference>
<proteinExistence type="predicted"/>
<keyword evidence="2" id="KW-1185">Reference proteome</keyword>
<protein>
    <submittedName>
        <fullName evidence="1">Uncharacterized protein</fullName>
    </submittedName>
</protein>
<dbReference type="AlphaFoldDB" id="A0AAJ0MFZ4"/>
<evidence type="ECO:0000313" key="2">
    <source>
        <dbReference type="Proteomes" id="UP001275084"/>
    </source>
</evidence>
<accession>A0AAJ0MFZ4</accession>
<name>A0AAJ0MFZ4_9PEZI</name>
<sequence length="175" mass="19045">MGAAARCDSARTKEHTRAQLGNVFTEAALHPETHMRDQIASSAGTVLAKGESEITHSGKRGLGHSCYERELELTGCPSSISYIPQLAFEPVGGGKKDWWSTSAFSSGSWARLPSGLASAGVQVGDTSCLFLAHLTSFQRLDGDADASSTLWRWVLRTVFWICRPFLLPFLLRACR</sequence>
<organism evidence="1 2">
    <name type="scientific">Lasiosphaeria hispida</name>
    <dbReference type="NCBI Taxonomy" id="260671"/>
    <lineage>
        <taxon>Eukaryota</taxon>
        <taxon>Fungi</taxon>
        <taxon>Dikarya</taxon>
        <taxon>Ascomycota</taxon>
        <taxon>Pezizomycotina</taxon>
        <taxon>Sordariomycetes</taxon>
        <taxon>Sordariomycetidae</taxon>
        <taxon>Sordariales</taxon>
        <taxon>Lasiosphaeriaceae</taxon>
        <taxon>Lasiosphaeria</taxon>
    </lineage>
</organism>
<reference evidence="1" key="1">
    <citation type="journal article" date="2023" name="Mol. Phylogenet. Evol.">
        <title>Genome-scale phylogeny and comparative genomics of the fungal order Sordariales.</title>
        <authorList>
            <person name="Hensen N."/>
            <person name="Bonometti L."/>
            <person name="Westerberg I."/>
            <person name="Brannstrom I.O."/>
            <person name="Guillou S."/>
            <person name="Cros-Aarteil S."/>
            <person name="Calhoun S."/>
            <person name="Haridas S."/>
            <person name="Kuo A."/>
            <person name="Mondo S."/>
            <person name="Pangilinan J."/>
            <person name="Riley R."/>
            <person name="LaButti K."/>
            <person name="Andreopoulos B."/>
            <person name="Lipzen A."/>
            <person name="Chen C."/>
            <person name="Yan M."/>
            <person name="Daum C."/>
            <person name="Ng V."/>
            <person name="Clum A."/>
            <person name="Steindorff A."/>
            <person name="Ohm R.A."/>
            <person name="Martin F."/>
            <person name="Silar P."/>
            <person name="Natvig D.O."/>
            <person name="Lalanne C."/>
            <person name="Gautier V."/>
            <person name="Ament-Velasquez S.L."/>
            <person name="Kruys A."/>
            <person name="Hutchinson M.I."/>
            <person name="Powell A.J."/>
            <person name="Barry K."/>
            <person name="Miller A.N."/>
            <person name="Grigoriev I.V."/>
            <person name="Debuchy R."/>
            <person name="Gladieux P."/>
            <person name="Hiltunen Thoren M."/>
            <person name="Johannesson H."/>
        </authorList>
    </citation>
    <scope>NUCLEOTIDE SEQUENCE</scope>
    <source>
        <strain evidence="1">CBS 955.72</strain>
    </source>
</reference>
<dbReference type="Proteomes" id="UP001275084">
    <property type="component" value="Unassembled WGS sequence"/>
</dbReference>
<comment type="caution">
    <text evidence="1">The sequence shown here is derived from an EMBL/GenBank/DDBJ whole genome shotgun (WGS) entry which is preliminary data.</text>
</comment>